<evidence type="ECO:0000256" key="8">
    <source>
        <dbReference type="ARBA" id="ARBA00023170"/>
    </source>
</evidence>
<keyword evidence="15" id="KW-1185">Reference proteome</keyword>
<dbReference type="GO" id="GO:0015344">
    <property type="term" value="F:siderophore uptake transmembrane transporter activity"/>
    <property type="evidence" value="ECO:0007669"/>
    <property type="project" value="TreeGrafter"/>
</dbReference>
<comment type="subcellular location">
    <subcellularLocation>
        <location evidence="1">Cell outer membrane</location>
        <topology evidence="1">Multi-pass membrane protein</topology>
    </subcellularLocation>
</comment>
<feature type="chain" id="PRO_5020296536" evidence="11">
    <location>
        <begin position="29"/>
        <end position="713"/>
    </location>
</feature>
<evidence type="ECO:0000256" key="5">
    <source>
        <dbReference type="ARBA" id="ARBA00022729"/>
    </source>
</evidence>
<accession>A0A4S2GVZ2</accession>
<reference evidence="14 15" key="1">
    <citation type="journal article" date="2017" name="Int. J. Syst. Evol. Microbiol.">
        <title>Marinicauda algicola sp. nov., isolated from a marine red alga Rhodosorus marinus.</title>
        <authorList>
            <person name="Jeong S.E."/>
            <person name="Jeon S.H."/>
            <person name="Chun B.H."/>
            <person name="Kim D.W."/>
            <person name="Jeon C.O."/>
        </authorList>
    </citation>
    <scope>NUCLEOTIDE SEQUENCE [LARGE SCALE GENOMIC DNA]</scope>
    <source>
        <strain evidence="14 15">JCM 31718</strain>
    </source>
</reference>
<proteinExistence type="inferred from homology"/>
<dbReference type="Gene3D" id="2.40.170.20">
    <property type="entry name" value="TonB-dependent receptor, beta-barrel domain"/>
    <property type="match status" value="1"/>
</dbReference>
<evidence type="ECO:0000256" key="6">
    <source>
        <dbReference type="ARBA" id="ARBA00023077"/>
    </source>
</evidence>
<evidence type="ECO:0000256" key="4">
    <source>
        <dbReference type="ARBA" id="ARBA00022692"/>
    </source>
</evidence>
<evidence type="ECO:0000256" key="1">
    <source>
        <dbReference type="ARBA" id="ARBA00004571"/>
    </source>
</evidence>
<dbReference type="InterPro" id="IPR039426">
    <property type="entry name" value="TonB-dep_rcpt-like"/>
</dbReference>
<keyword evidence="3" id="KW-1134">Transmembrane beta strand</keyword>
<sequence>MVLMALRARLTATAGLCLALALSPAAVASDTDAGMESALARTEPEPAADGAIVQYPAGFFTQFSPVTARDMIARVPGFALSAGNTQRRGLADSFGNLLVDGRRPSNKSLGLERVLERIPASDVERIEIIREALPDYDMRGHAQLANVILREGAGRAVNWNGQISHYSSGRVLPDAGISYSDRVGETEFTLAVEGELRGPRIERDEQILSPQRDLLFRLGDEEQRRFWRVNPSLSVASPVGEDGRVRLDLEAEHWNWRRLIFTDIERPAGGGFVPAGAERSETVNFGNVASANLAYVHALTETVELETTLYAQHHDFEDGPERFEEFDASGALSDATIVLFEGEVGERALRQSLSWTPNQTHALDFSIEGAFNYRDTLLELFSDNGVVVAPIPLPVSDARVEERRGELSANHVWSVRPEISLESGLRYEVSEITQTGDVNQQRSFTYLKPSVVLVWTPAPNTRWRIAGLRDVDQLQFQKFASAVNLTDNVSVIGNPDYRPQNTWTIEAEWERRFGEEASVSLTVGRDWIKDLDDFIAVVTPNGVFDAPGNIGDGDRRRVTLEWSSPLDALGLDNAVLDGFVEWYGTEVTDPLTGEERAFSGIREWEMRFDFRQTFPEAGWAWGWDYFWLSDGEVFRARELRHEAFPDGDLDVYVETTRFAGLTTRLGADFVFDTPSHRERIFFDGSRASGVVRMIETRDEYQGTTIYLQVRGTL</sequence>
<gene>
    <name evidence="14" type="ORF">E5163_15785</name>
</gene>
<evidence type="ECO:0000256" key="9">
    <source>
        <dbReference type="ARBA" id="ARBA00023237"/>
    </source>
</evidence>
<keyword evidence="9" id="KW-0998">Cell outer membrane</keyword>
<feature type="domain" description="TonB-dependent receptor plug" evidence="13">
    <location>
        <begin position="61"/>
        <end position="130"/>
    </location>
</feature>
<dbReference type="Pfam" id="PF07715">
    <property type="entry name" value="Plug"/>
    <property type="match status" value="1"/>
</dbReference>
<dbReference type="EMBL" id="SRXW01000007">
    <property type="protein sequence ID" value="TGY87183.1"/>
    <property type="molecule type" value="Genomic_DNA"/>
</dbReference>
<evidence type="ECO:0000256" key="7">
    <source>
        <dbReference type="ARBA" id="ARBA00023136"/>
    </source>
</evidence>
<feature type="domain" description="TonB-dependent receptor-like beta-barrel" evidence="12">
    <location>
        <begin position="284"/>
        <end position="630"/>
    </location>
</feature>
<protein>
    <submittedName>
        <fullName evidence="14">Uncharacterized protein</fullName>
    </submittedName>
</protein>
<dbReference type="Gene3D" id="2.170.130.10">
    <property type="entry name" value="TonB-dependent receptor, plug domain"/>
    <property type="match status" value="1"/>
</dbReference>
<comment type="similarity">
    <text evidence="10">Belongs to the TonB-dependent receptor family.</text>
</comment>
<keyword evidence="6 10" id="KW-0798">TonB box</keyword>
<dbReference type="InterPro" id="IPR036942">
    <property type="entry name" value="Beta-barrel_TonB_sf"/>
</dbReference>
<keyword evidence="5 11" id="KW-0732">Signal</keyword>
<keyword evidence="2" id="KW-0813">Transport</keyword>
<name>A0A4S2GVZ2_9PROT</name>
<keyword evidence="4" id="KW-0812">Transmembrane</keyword>
<evidence type="ECO:0000256" key="11">
    <source>
        <dbReference type="SAM" id="SignalP"/>
    </source>
</evidence>
<evidence type="ECO:0000313" key="14">
    <source>
        <dbReference type="EMBL" id="TGY87183.1"/>
    </source>
</evidence>
<dbReference type="InterPro" id="IPR012910">
    <property type="entry name" value="Plug_dom"/>
</dbReference>
<dbReference type="SUPFAM" id="SSF56935">
    <property type="entry name" value="Porins"/>
    <property type="match status" value="1"/>
</dbReference>
<evidence type="ECO:0000256" key="10">
    <source>
        <dbReference type="RuleBase" id="RU003357"/>
    </source>
</evidence>
<evidence type="ECO:0000256" key="3">
    <source>
        <dbReference type="ARBA" id="ARBA00022452"/>
    </source>
</evidence>
<keyword evidence="7 10" id="KW-0472">Membrane</keyword>
<dbReference type="GO" id="GO:0009279">
    <property type="term" value="C:cell outer membrane"/>
    <property type="evidence" value="ECO:0007669"/>
    <property type="project" value="UniProtKB-SubCell"/>
</dbReference>
<dbReference type="PANTHER" id="PTHR30069">
    <property type="entry name" value="TONB-DEPENDENT OUTER MEMBRANE RECEPTOR"/>
    <property type="match status" value="1"/>
</dbReference>
<dbReference type="AlphaFoldDB" id="A0A4S2GVZ2"/>
<dbReference type="InterPro" id="IPR000531">
    <property type="entry name" value="Beta-barrel_TonB"/>
</dbReference>
<dbReference type="PANTHER" id="PTHR30069:SF29">
    <property type="entry name" value="HEMOGLOBIN AND HEMOGLOBIN-HAPTOGLOBIN-BINDING PROTEIN 1-RELATED"/>
    <property type="match status" value="1"/>
</dbReference>
<evidence type="ECO:0000256" key="2">
    <source>
        <dbReference type="ARBA" id="ARBA00022448"/>
    </source>
</evidence>
<comment type="caution">
    <text evidence="14">The sequence shown here is derived from an EMBL/GenBank/DDBJ whole genome shotgun (WGS) entry which is preliminary data.</text>
</comment>
<dbReference type="InterPro" id="IPR037066">
    <property type="entry name" value="Plug_dom_sf"/>
</dbReference>
<dbReference type="GO" id="GO:0044718">
    <property type="term" value="P:siderophore transmembrane transport"/>
    <property type="evidence" value="ECO:0007669"/>
    <property type="project" value="TreeGrafter"/>
</dbReference>
<keyword evidence="8" id="KW-0675">Receptor</keyword>
<evidence type="ECO:0000259" key="12">
    <source>
        <dbReference type="Pfam" id="PF00593"/>
    </source>
</evidence>
<dbReference type="Proteomes" id="UP000308054">
    <property type="component" value="Unassembled WGS sequence"/>
</dbReference>
<dbReference type="Pfam" id="PF00593">
    <property type="entry name" value="TonB_dep_Rec_b-barrel"/>
    <property type="match status" value="1"/>
</dbReference>
<feature type="signal peptide" evidence="11">
    <location>
        <begin position="1"/>
        <end position="28"/>
    </location>
</feature>
<evidence type="ECO:0000313" key="15">
    <source>
        <dbReference type="Proteomes" id="UP000308054"/>
    </source>
</evidence>
<organism evidence="14 15">
    <name type="scientific">Marinicauda algicola</name>
    <dbReference type="NCBI Taxonomy" id="2029849"/>
    <lineage>
        <taxon>Bacteria</taxon>
        <taxon>Pseudomonadati</taxon>
        <taxon>Pseudomonadota</taxon>
        <taxon>Alphaproteobacteria</taxon>
        <taxon>Maricaulales</taxon>
        <taxon>Maricaulaceae</taxon>
        <taxon>Marinicauda</taxon>
    </lineage>
</organism>
<evidence type="ECO:0000259" key="13">
    <source>
        <dbReference type="Pfam" id="PF07715"/>
    </source>
</evidence>